<reference evidence="2 3" key="1">
    <citation type="submission" date="2016-02" db="EMBL/GenBank/DDBJ databases">
        <authorList>
            <person name="Wen L."/>
            <person name="He K."/>
            <person name="Yang H."/>
        </authorList>
    </citation>
    <scope>NUCLEOTIDE SEQUENCE [LARGE SCALE GENOMIC DNA]</scope>
    <source>
        <strain evidence="2 3">TSA40</strain>
    </source>
</reference>
<dbReference type="EMBL" id="LSTO01000019">
    <property type="protein sequence ID" value="OWW18180.1"/>
    <property type="molecule type" value="Genomic_DNA"/>
</dbReference>
<protein>
    <submittedName>
        <fullName evidence="2">D-(-)-3-hydroxybutyrate oligomer hydrolase</fullName>
    </submittedName>
</protein>
<dbReference type="AlphaFoldDB" id="A0A254T6A3"/>
<dbReference type="RefSeq" id="WP_141104348.1">
    <property type="nucleotide sequence ID" value="NZ_LSTO01000019.1"/>
</dbReference>
<accession>A0A254T6A3</accession>
<gene>
    <name evidence="2" type="ORF">AYR66_02120</name>
</gene>
<dbReference type="GO" id="GO:0019605">
    <property type="term" value="P:butyrate metabolic process"/>
    <property type="evidence" value="ECO:0007669"/>
    <property type="project" value="InterPro"/>
</dbReference>
<feature type="non-terminal residue" evidence="2">
    <location>
        <position position="1"/>
    </location>
</feature>
<dbReference type="InterPro" id="IPR029058">
    <property type="entry name" value="AB_hydrolase_fold"/>
</dbReference>
<dbReference type="Gene3D" id="3.40.50.1820">
    <property type="entry name" value="alpha/beta hydrolase"/>
    <property type="match status" value="1"/>
</dbReference>
<dbReference type="Pfam" id="PF10605">
    <property type="entry name" value="3HBOH"/>
    <property type="match status" value="1"/>
</dbReference>
<dbReference type="OrthoDB" id="4294477at2"/>
<dbReference type="InterPro" id="IPR016582">
    <property type="entry name" value="OHBut_olig_hydro_put"/>
</dbReference>
<name>A0A254T6A3_9BURK</name>
<comment type="caution">
    <text evidence="2">The sequence shown here is derived from an EMBL/GenBank/DDBJ whole genome shotgun (WGS) entry which is preliminary data.</text>
</comment>
<evidence type="ECO:0000313" key="3">
    <source>
        <dbReference type="Proteomes" id="UP000197535"/>
    </source>
</evidence>
<proteinExistence type="predicted"/>
<keyword evidence="1 2" id="KW-0378">Hydrolase</keyword>
<dbReference type="GO" id="GO:0047989">
    <property type="term" value="F:hydroxybutyrate-dimer hydrolase activity"/>
    <property type="evidence" value="ECO:0007669"/>
    <property type="project" value="InterPro"/>
</dbReference>
<dbReference type="GO" id="GO:0005615">
    <property type="term" value="C:extracellular space"/>
    <property type="evidence" value="ECO:0007669"/>
    <property type="project" value="InterPro"/>
</dbReference>
<sequence length="490" mass="50824">AGTAALFKANITEAARTAYNALFPNRVAYKHAHSQQNPDKDWGKNTLQAVEFAFYILNEQYGTTVGTSTAKLRSISPSNTTVIASSVSNGAGGALLAAEQDTEGLIDAVVVAEPQVQPKATTGLIIRRGTATVPTIGKPLLDYFTYANIYQPCAALAVTNSAFAASLPAASMEARCTALGQKNLVAGTTTAERAADALDKMRAYGWEADTDILQLTHYRFAVPSIVMTYANAYGRFSVTDNLCGQSFANTDASGNVIAQPATQALLFGTGNGVPPSSGINIVYNDSVGGPKLDRLSVSPSTGLADMALDAALCMRSLVTGTDVVTGAALTGDALDKARRVQAGIAEAQANGNVGSRPTIIVAGRSDTLIPVNHGARAYFGKLNVNNSAANARYIEVTNANHFDAFLGSLPGYDAALVPLHFYFNQAMDLMWSHLNNGTALPGSQVVRTTPRGGSAGAAPAITAANVPAIATTPATGNAITFANNTLNVAD</sequence>
<dbReference type="Proteomes" id="UP000197535">
    <property type="component" value="Unassembled WGS sequence"/>
</dbReference>
<evidence type="ECO:0000256" key="1">
    <source>
        <dbReference type="ARBA" id="ARBA00022801"/>
    </source>
</evidence>
<keyword evidence="3" id="KW-1185">Reference proteome</keyword>
<organism evidence="2 3">
    <name type="scientific">Noviherbaspirillum denitrificans</name>
    <dbReference type="NCBI Taxonomy" id="1968433"/>
    <lineage>
        <taxon>Bacteria</taxon>
        <taxon>Pseudomonadati</taxon>
        <taxon>Pseudomonadota</taxon>
        <taxon>Betaproteobacteria</taxon>
        <taxon>Burkholderiales</taxon>
        <taxon>Oxalobacteraceae</taxon>
        <taxon>Noviherbaspirillum</taxon>
    </lineage>
</organism>
<evidence type="ECO:0000313" key="2">
    <source>
        <dbReference type="EMBL" id="OWW18180.1"/>
    </source>
</evidence>
<dbReference type="SUPFAM" id="SSF53474">
    <property type="entry name" value="alpha/beta-Hydrolases"/>
    <property type="match status" value="1"/>
</dbReference>